<dbReference type="CDD" id="cd06558">
    <property type="entry name" value="crotonase-like"/>
    <property type="match status" value="1"/>
</dbReference>
<dbReference type="InterPro" id="IPR029045">
    <property type="entry name" value="ClpP/crotonase-like_dom_sf"/>
</dbReference>
<protein>
    <submittedName>
        <fullName evidence="9">Enoyl-CoA hydratase</fullName>
        <ecNumber evidence="9">4.2.1.17</ecNumber>
    </submittedName>
</protein>
<comment type="similarity">
    <text evidence="2 8">Belongs to the enoyl-CoA hydratase/isomerase family.</text>
</comment>
<comment type="catalytic activity">
    <reaction evidence="6">
        <text>a (3S)-3-hydroxyacyl-CoA = a (2E)-enoyl-CoA + H2O</text>
        <dbReference type="Rhea" id="RHEA:16105"/>
        <dbReference type="ChEBI" id="CHEBI:15377"/>
        <dbReference type="ChEBI" id="CHEBI:57318"/>
        <dbReference type="ChEBI" id="CHEBI:58856"/>
        <dbReference type="EC" id="4.2.1.17"/>
    </reaction>
</comment>
<reference evidence="9" key="1">
    <citation type="submission" date="2022-10" db="EMBL/GenBank/DDBJ databases">
        <title>Rhodococcus sp.75.</title>
        <authorList>
            <person name="Sun M."/>
        </authorList>
    </citation>
    <scope>NUCLEOTIDE SEQUENCE</scope>
    <source>
        <strain evidence="9">75</strain>
    </source>
</reference>
<organism evidence="9 10">
    <name type="scientific">Rhodococcus antarcticus</name>
    <dbReference type="NCBI Taxonomy" id="2987751"/>
    <lineage>
        <taxon>Bacteria</taxon>
        <taxon>Bacillati</taxon>
        <taxon>Actinomycetota</taxon>
        <taxon>Actinomycetes</taxon>
        <taxon>Mycobacteriales</taxon>
        <taxon>Nocardiaceae</taxon>
        <taxon>Rhodococcus</taxon>
    </lineage>
</organism>
<evidence type="ECO:0000256" key="7">
    <source>
        <dbReference type="ARBA" id="ARBA00023717"/>
    </source>
</evidence>
<dbReference type="PANTHER" id="PTHR11941:SF169">
    <property type="entry name" value="(7AS)-7A-METHYL-1,5-DIOXO-2,3,5,6,7,7A-HEXAHYDRO-1H-INDENE-CARBOXYL-COA HYDROLASE"/>
    <property type="match status" value="1"/>
</dbReference>
<dbReference type="SUPFAM" id="SSF52096">
    <property type="entry name" value="ClpP/crotonase"/>
    <property type="match status" value="1"/>
</dbReference>
<dbReference type="GO" id="GO:0004300">
    <property type="term" value="F:enoyl-CoA hydratase activity"/>
    <property type="evidence" value="ECO:0007669"/>
    <property type="project" value="UniProtKB-EC"/>
</dbReference>
<dbReference type="Pfam" id="PF00378">
    <property type="entry name" value="ECH_1"/>
    <property type="match status" value="1"/>
</dbReference>
<keyword evidence="4" id="KW-0443">Lipid metabolism</keyword>
<keyword evidence="5 9" id="KW-0456">Lyase</keyword>
<accession>A0ABY6P1H9</accession>
<evidence type="ECO:0000256" key="3">
    <source>
        <dbReference type="ARBA" id="ARBA00022832"/>
    </source>
</evidence>
<dbReference type="RefSeq" id="WP_265383312.1">
    <property type="nucleotide sequence ID" value="NZ_CP110615.1"/>
</dbReference>
<dbReference type="Gene3D" id="3.90.226.10">
    <property type="entry name" value="2-enoyl-CoA Hydratase, Chain A, domain 1"/>
    <property type="match status" value="1"/>
</dbReference>
<dbReference type="InterPro" id="IPR001753">
    <property type="entry name" value="Enoyl-CoA_hydra/iso"/>
</dbReference>
<dbReference type="Proteomes" id="UP001164965">
    <property type="component" value="Chromosome"/>
</dbReference>
<evidence type="ECO:0000256" key="2">
    <source>
        <dbReference type="ARBA" id="ARBA00005254"/>
    </source>
</evidence>
<evidence type="ECO:0000256" key="1">
    <source>
        <dbReference type="ARBA" id="ARBA00002994"/>
    </source>
</evidence>
<keyword evidence="3" id="KW-0276">Fatty acid metabolism</keyword>
<dbReference type="InterPro" id="IPR018376">
    <property type="entry name" value="Enoyl-CoA_hyd/isom_CS"/>
</dbReference>
<name>A0ABY6P1H9_9NOCA</name>
<evidence type="ECO:0000313" key="9">
    <source>
        <dbReference type="EMBL" id="UZJ25206.1"/>
    </source>
</evidence>
<dbReference type="EMBL" id="CP110615">
    <property type="protein sequence ID" value="UZJ25206.1"/>
    <property type="molecule type" value="Genomic_DNA"/>
</dbReference>
<gene>
    <name evidence="9" type="ORF">RHODO2019_01495</name>
</gene>
<dbReference type="EC" id="4.2.1.17" evidence="9"/>
<evidence type="ECO:0000256" key="6">
    <source>
        <dbReference type="ARBA" id="ARBA00023709"/>
    </source>
</evidence>
<evidence type="ECO:0000313" key="10">
    <source>
        <dbReference type="Proteomes" id="UP001164965"/>
    </source>
</evidence>
<keyword evidence="10" id="KW-1185">Reference proteome</keyword>
<comment type="function">
    <text evidence="1">Could possibly oxidize fatty acids using specific components.</text>
</comment>
<evidence type="ECO:0000256" key="5">
    <source>
        <dbReference type="ARBA" id="ARBA00023239"/>
    </source>
</evidence>
<evidence type="ECO:0000256" key="8">
    <source>
        <dbReference type="RuleBase" id="RU003707"/>
    </source>
</evidence>
<dbReference type="PANTHER" id="PTHR11941">
    <property type="entry name" value="ENOYL-COA HYDRATASE-RELATED"/>
    <property type="match status" value="1"/>
</dbReference>
<sequence>MITASRHGAVALVEIDRQDRRNALDTEHCHALTAALDGAVDDGARAVVLTGAGTAFCAGADLDGVHSPEFLTALYDTLRTVTELGVPVLAAVNGPAIGAGTQLALAADLRVVGPTARFGLPTAQLGLAVDPWTLRRLALVAGGGAARRVVLACEQVTAEQVPALADRLGDLEVAMAWAAQVAVLAPMTLAYSKRVLNQVLEPDLALGAHAVEHEAAFRACFASADFAEGRAARTEKRAPVFRGR</sequence>
<dbReference type="NCBIfam" id="NF005891">
    <property type="entry name" value="PRK07854.1"/>
    <property type="match status" value="1"/>
</dbReference>
<comment type="catalytic activity">
    <reaction evidence="7">
        <text>a 4-saturated-(3S)-3-hydroxyacyl-CoA = a (3E)-enoyl-CoA + H2O</text>
        <dbReference type="Rhea" id="RHEA:20724"/>
        <dbReference type="ChEBI" id="CHEBI:15377"/>
        <dbReference type="ChEBI" id="CHEBI:58521"/>
        <dbReference type="ChEBI" id="CHEBI:137480"/>
        <dbReference type="EC" id="4.2.1.17"/>
    </reaction>
</comment>
<proteinExistence type="inferred from homology"/>
<dbReference type="PROSITE" id="PS00166">
    <property type="entry name" value="ENOYL_COA_HYDRATASE"/>
    <property type="match status" value="1"/>
</dbReference>
<evidence type="ECO:0000256" key="4">
    <source>
        <dbReference type="ARBA" id="ARBA00023098"/>
    </source>
</evidence>